<dbReference type="Proteomes" id="UP001163105">
    <property type="component" value="Unassembled WGS sequence"/>
</dbReference>
<gene>
    <name evidence="2" type="ORF">O9K51_06758</name>
</gene>
<organism evidence="2 3">
    <name type="scientific">Purpureocillium lavendulum</name>
    <dbReference type="NCBI Taxonomy" id="1247861"/>
    <lineage>
        <taxon>Eukaryota</taxon>
        <taxon>Fungi</taxon>
        <taxon>Dikarya</taxon>
        <taxon>Ascomycota</taxon>
        <taxon>Pezizomycotina</taxon>
        <taxon>Sordariomycetes</taxon>
        <taxon>Hypocreomycetidae</taxon>
        <taxon>Hypocreales</taxon>
        <taxon>Ophiocordycipitaceae</taxon>
        <taxon>Purpureocillium</taxon>
    </lineage>
</organism>
<dbReference type="CDD" id="cd04301">
    <property type="entry name" value="NAT_SF"/>
    <property type="match status" value="1"/>
</dbReference>
<dbReference type="Gene3D" id="3.40.630.30">
    <property type="match status" value="1"/>
</dbReference>
<dbReference type="PANTHER" id="PTHR42791:SF1">
    <property type="entry name" value="N-ACETYLTRANSFERASE DOMAIN-CONTAINING PROTEIN"/>
    <property type="match status" value="1"/>
</dbReference>
<dbReference type="PANTHER" id="PTHR42791">
    <property type="entry name" value="GNAT FAMILY ACETYLTRANSFERASE"/>
    <property type="match status" value="1"/>
</dbReference>
<proteinExistence type="predicted"/>
<dbReference type="GO" id="GO:0016747">
    <property type="term" value="F:acyltransferase activity, transferring groups other than amino-acyl groups"/>
    <property type="evidence" value="ECO:0007669"/>
    <property type="project" value="InterPro"/>
</dbReference>
<sequence length="220" mass="24065">MNTLAIRLRLALPKDSPAIVAAMHDAFRDSLFHQRCFPPSDPSSHDSLVGWVDKNLADPESHMIIAEQGAPSPGTEADAAAPHPIAGFARWVRRPAPAPAPDSAPPPRMVFTADMYPAGGDAALAARVFQANYDALMRATEGRSAWFLSMLVVPREHQRRGVGSALLGYGLERADRDAWAAYVNASAEGKPLYDKFGFATVERSEFGDIVEYHMLREPRR</sequence>
<evidence type="ECO:0000259" key="1">
    <source>
        <dbReference type="PROSITE" id="PS51186"/>
    </source>
</evidence>
<dbReference type="AlphaFoldDB" id="A0AB34FP86"/>
<dbReference type="EMBL" id="JAQHRD010000005">
    <property type="protein sequence ID" value="KAJ6440965.1"/>
    <property type="molecule type" value="Genomic_DNA"/>
</dbReference>
<dbReference type="Pfam" id="PF13673">
    <property type="entry name" value="Acetyltransf_10"/>
    <property type="match status" value="1"/>
</dbReference>
<comment type="caution">
    <text evidence="2">The sequence shown here is derived from an EMBL/GenBank/DDBJ whole genome shotgun (WGS) entry which is preliminary data.</text>
</comment>
<dbReference type="PROSITE" id="PS51186">
    <property type="entry name" value="GNAT"/>
    <property type="match status" value="1"/>
</dbReference>
<evidence type="ECO:0000313" key="3">
    <source>
        <dbReference type="Proteomes" id="UP001163105"/>
    </source>
</evidence>
<keyword evidence="3" id="KW-1185">Reference proteome</keyword>
<accession>A0AB34FP86</accession>
<protein>
    <submittedName>
        <fullName evidence="2">Transporter MCH4</fullName>
    </submittedName>
</protein>
<reference evidence="2" key="1">
    <citation type="submission" date="2023-01" db="EMBL/GenBank/DDBJ databases">
        <title>The growth and conidiation of Purpureocillium lavendulum are regulated by nitrogen source and histone H3K14 acetylation.</title>
        <authorList>
            <person name="Tang P."/>
            <person name="Han J."/>
            <person name="Zhang C."/>
            <person name="Tang P."/>
            <person name="Qi F."/>
            <person name="Zhang K."/>
            <person name="Liang L."/>
        </authorList>
    </citation>
    <scope>NUCLEOTIDE SEQUENCE</scope>
    <source>
        <strain evidence="2">YMF1.00683</strain>
    </source>
</reference>
<dbReference type="SUPFAM" id="SSF55729">
    <property type="entry name" value="Acyl-CoA N-acyltransferases (Nat)"/>
    <property type="match status" value="1"/>
</dbReference>
<name>A0AB34FP86_9HYPO</name>
<dbReference type="InterPro" id="IPR000182">
    <property type="entry name" value="GNAT_dom"/>
</dbReference>
<dbReference type="InterPro" id="IPR052523">
    <property type="entry name" value="Trichothecene_AcTrans"/>
</dbReference>
<feature type="domain" description="N-acetyltransferase" evidence="1">
    <location>
        <begin position="75"/>
        <end position="219"/>
    </location>
</feature>
<dbReference type="InterPro" id="IPR016181">
    <property type="entry name" value="Acyl_CoA_acyltransferase"/>
</dbReference>
<evidence type="ECO:0000313" key="2">
    <source>
        <dbReference type="EMBL" id="KAJ6440965.1"/>
    </source>
</evidence>